<proteinExistence type="predicted"/>
<organism evidence="1 2">
    <name type="scientific">Chryseobacterium kwangjuense</name>
    <dbReference type="NCBI Taxonomy" id="267125"/>
    <lineage>
        <taxon>Bacteria</taxon>
        <taxon>Pseudomonadati</taxon>
        <taxon>Bacteroidota</taxon>
        <taxon>Flavobacteriia</taxon>
        <taxon>Flavobacteriales</taxon>
        <taxon>Weeksellaceae</taxon>
        <taxon>Chryseobacterium group</taxon>
        <taxon>Chryseobacterium</taxon>
    </lineage>
</organism>
<reference evidence="2" key="1">
    <citation type="submission" date="2015-12" db="EMBL/GenBank/DDBJ databases">
        <title>Genome sequence of a biocontrol rhizobacterium Chryseobacterium kwangjuense strain KJ1R5 isolated from pepper (Capsicum annuum L.).</title>
        <authorList>
            <person name="Jeong J.-J."/>
            <person name="Park H."/>
            <person name="Mannaa M."/>
            <person name="Sang M.K."/>
            <person name="Choi I.-G."/>
            <person name="Kim K.D."/>
        </authorList>
    </citation>
    <scope>NUCLEOTIDE SEQUENCE [LARGE SCALE GENOMIC DNA]</scope>
    <source>
        <strain evidence="2">KJ1R5</strain>
    </source>
</reference>
<dbReference type="EMBL" id="LPUR01000001">
    <property type="protein sequence ID" value="KXH85105.1"/>
    <property type="molecule type" value="Genomic_DNA"/>
</dbReference>
<accession>A0A135WJQ9</accession>
<evidence type="ECO:0000313" key="2">
    <source>
        <dbReference type="Proteomes" id="UP000070513"/>
    </source>
</evidence>
<evidence type="ECO:0000313" key="1">
    <source>
        <dbReference type="EMBL" id="KXH85105.1"/>
    </source>
</evidence>
<gene>
    <name evidence="1" type="ORF">AU378_04950</name>
</gene>
<sequence length="60" mass="6881">MMGIFPGMILIGLQVKHVLYILYKAFFCLCRCFVGGILLENWCAGQQLCNRNNTHQIFIS</sequence>
<reference evidence="1 2" key="2">
    <citation type="journal article" date="2016" name="Genome Announc.">
        <title>Draft Genome Sequence of a Biocontrol Rhizobacterium, Chryseobacterium kwangjuense Strain KJ1R5, Isolated from Pepper (Capsicum annuum).</title>
        <authorList>
            <person name="Jeong J.J."/>
            <person name="Park H."/>
            <person name="Park B.H."/>
            <person name="Mannaa M."/>
            <person name="Sang M.K."/>
            <person name="Choi I.G."/>
            <person name="Kim K.D."/>
        </authorList>
    </citation>
    <scope>NUCLEOTIDE SEQUENCE [LARGE SCALE GENOMIC DNA]</scope>
    <source>
        <strain evidence="1 2">KJ1R5</strain>
    </source>
</reference>
<dbReference type="Proteomes" id="UP000070513">
    <property type="component" value="Unassembled WGS sequence"/>
</dbReference>
<comment type="caution">
    <text evidence="1">The sequence shown here is derived from an EMBL/GenBank/DDBJ whole genome shotgun (WGS) entry which is preliminary data.</text>
</comment>
<protein>
    <submittedName>
        <fullName evidence="1">Uncharacterized protein</fullName>
    </submittedName>
</protein>
<name>A0A135WJQ9_9FLAO</name>
<dbReference type="AlphaFoldDB" id="A0A135WJQ9"/>